<proteinExistence type="predicted"/>
<dbReference type="AlphaFoldDB" id="A0A2V2YRG5"/>
<feature type="chain" id="PRO_5039172234" evidence="2">
    <location>
        <begin position="22"/>
        <end position="457"/>
    </location>
</feature>
<feature type="signal peptide" evidence="2">
    <location>
        <begin position="1"/>
        <end position="21"/>
    </location>
</feature>
<dbReference type="Gene3D" id="3.40.190.10">
    <property type="entry name" value="Periplasmic binding protein-like II"/>
    <property type="match status" value="2"/>
</dbReference>
<dbReference type="Pfam" id="PF13416">
    <property type="entry name" value="SBP_bac_8"/>
    <property type="match status" value="1"/>
</dbReference>
<comment type="caution">
    <text evidence="3">The sequence shown here is derived from an EMBL/GenBank/DDBJ whole genome shotgun (WGS) entry which is preliminary data.</text>
</comment>
<dbReference type="SUPFAM" id="SSF53850">
    <property type="entry name" value="Periplasmic binding protein-like II"/>
    <property type="match status" value="1"/>
</dbReference>
<accession>A0A2V2YRG5</accession>
<keyword evidence="4" id="KW-1185">Reference proteome</keyword>
<dbReference type="InterPro" id="IPR006059">
    <property type="entry name" value="SBP"/>
</dbReference>
<dbReference type="Proteomes" id="UP000246635">
    <property type="component" value="Unassembled WGS sequence"/>
</dbReference>
<protein>
    <submittedName>
        <fullName evidence="3">Carbohydrate ABC transporter substrate-binding protein (CUT1 family)</fullName>
    </submittedName>
</protein>
<evidence type="ECO:0000256" key="2">
    <source>
        <dbReference type="SAM" id="SignalP"/>
    </source>
</evidence>
<evidence type="ECO:0000256" key="1">
    <source>
        <dbReference type="SAM" id="MobiDB-lite"/>
    </source>
</evidence>
<dbReference type="InterPro" id="IPR050490">
    <property type="entry name" value="Bact_solute-bd_prot1"/>
</dbReference>
<evidence type="ECO:0000313" key="4">
    <source>
        <dbReference type="Proteomes" id="UP000246635"/>
    </source>
</evidence>
<dbReference type="OrthoDB" id="7918484at2"/>
<dbReference type="RefSeq" id="WP_110045242.1">
    <property type="nucleotide sequence ID" value="NZ_CP054612.1"/>
</dbReference>
<evidence type="ECO:0000313" key="3">
    <source>
        <dbReference type="EMBL" id="PWV99500.1"/>
    </source>
</evidence>
<reference evidence="3 4" key="1">
    <citation type="submission" date="2018-05" db="EMBL/GenBank/DDBJ databases">
        <title>Genomic Encyclopedia of Type Strains, Phase III (KMG-III): the genomes of soil and plant-associated and newly described type strains.</title>
        <authorList>
            <person name="Whitman W."/>
        </authorList>
    </citation>
    <scope>NUCLEOTIDE SEQUENCE [LARGE SCALE GENOMIC DNA]</scope>
    <source>
        <strain evidence="3 4">CECT 5696</strain>
    </source>
</reference>
<dbReference type="PROSITE" id="PS51257">
    <property type="entry name" value="PROKAR_LIPOPROTEIN"/>
    <property type="match status" value="1"/>
</dbReference>
<name>A0A2V2YRG5_9BACL</name>
<dbReference type="PANTHER" id="PTHR43649:SF11">
    <property type="entry name" value="ABC TRANSPORTER SUBSTRATE-BINDING PROTEIN YESO-RELATED"/>
    <property type="match status" value="1"/>
</dbReference>
<feature type="compositionally biased region" description="Low complexity" evidence="1">
    <location>
        <begin position="25"/>
        <end position="53"/>
    </location>
</feature>
<sequence>MLSKKTSVVAISTLAATMLLTACGSSSNDGSSSSSASKPAENSSTTSSSTTTTPTAEKVELRMSWWGSDDRHEKTQKAIELFESRNPGVTITPEYSGFDGYMDKLNTQIAAGNAPDLIQMGGNIKEYVDKNSLLDLTPYVGSVINLEDFNQGLVQSATFNDKLYGVTLGVNSTGLLYNATMFEKAGVAIPTKDWTYDDLKQAAIDISTKLGKGNYGVYDLSSESGALASYLGAYGKELYGVDGKRHFEKEDIINWFTFWSELREAGAVVPADEQVSSPATAADTSLVVKGQVAIQSASASQLAGWQALTEEKLGLLMYPKGTAGNGMVPPQSGQYIVAYEGTKHPEMVAKFIDFMVNDPEAGDILGATRGVPPAGKIRDQLSTQATPVDQVMYDFISLVADTAPPVVWTQFPLDNELIKLLQTTQEKISFNASSIDKAADEFMTEVDKLIEKAHTPQ</sequence>
<dbReference type="EMBL" id="QGTQ01000014">
    <property type="protein sequence ID" value="PWV99500.1"/>
    <property type="molecule type" value="Genomic_DNA"/>
</dbReference>
<dbReference type="PANTHER" id="PTHR43649">
    <property type="entry name" value="ARABINOSE-BINDING PROTEIN-RELATED"/>
    <property type="match status" value="1"/>
</dbReference>
<feature type="region of interest" description="Disordered" evidence="1">
    <location>
        <begin position="25"/>
        <end position="56"/>
    </location>
</feature>
<organism evidence="3 4">
    <name type="scientific">Paenibacillus cellulosilyticus</name>
    <dbReference type="NCBI Taxonomy" id="375489"/>
    <lineage>
        <taxon>Bacteria</taxon>
        <taxon>Bacillati</taxon>
        <taxon>Bacillota</taxon>
        <taxon>Bacilli</taxon>
        <taxon>Bacillales</taxon>
        <taxon>Paenibacillaceae</taxon>
        <taxon>Paenibacillus</taxon>
    </lineage>
</organism>
<gene>
    <name evidence="3" type="ORF">DFQ01_11477</name>
</gene>
<keyword evidence="2" id="KW-0732">Signal</keyword>